<dbReference type="InterPro" id="IPR001647">
    <property type="entry name" value="HTH_TetR"/>
</dbReference>
<dbReference type="InterPro" id="IPR009057">
    <property type="entry name" value="Homeodomain-like_sf"/>
</dbReference>
<feature type="domain" description="HTH tetR-type" evidence="7">
    <location>
        <begin position="21"/>
        <end position="81"/>
    </location>
</feature>
<dbReference type="SUPFAM" id="SSF46689">
    <property type="entry name" value="Homeodomain-like"/>
    <property type="match status" value="1"/>
</dbReference>
<dbReference type="EMBL" id="MPNT01000001">
    <property type="protein sequence ID" value="OJZ76164.1"/>
    <property type="molecule type" value="Genomic_DNA"/>
</dbReference>
<dbReference type="Gene3D" id="1.10.10.60">
    <property type="entry name" value="Homeodomain-like"/>
    <property type="match status" value="1"/>
</dbReference>
<feature type="DNA-binding region" description="H-T-H motif" evidence="5">
    <location>
        <begin position="44"/>
        <end position="63"/>
    </location>
</feature>
<evidence type="ECO:0000256" key="3">
    <source>
        <dbReference type="ARBA" id="ARBA00023125"/>
    </source>
</evidence>
<dbReference type="GO" id="GO:0045892">
    <property type="term" value="P:negative regulation of DNA-templated transcription"/>
    <property type="evidence" value="ECO:0007669"/>
    <property type="project" value="InterPro"/>
</dbReference>
<organism evidence="8 9">
    <name type="scientific">Mycobacterium paraffinicum</name>
    <dbReference type="NCBI Taxonomy" id="53378"/>
    <lineage>
        <taxon>Bacteria</taxon>
        <taxon>Bacillati</taxon>
        <taxon>Actinomycetota</taxon>
        <taxon>Actinomycetes</taxon>
        <taxon>Mycobacteriales</taxon>
        <taxon>Mycobacteriaceae</taxon>
        <taxon>Mycobacterium</taxon>
    </lineage>
</organism>
<feature type="region of interest" description="Disordered" evidence="6">
    <location>
        <begin position="1"/>
        <end position="20"/>
    </location>
</feature>
<sequence>MPGKAAKEAPKAAKPAGRERTLSQARIIEGALDLIAKEGAAALTMRQLAASLGVSPMAAYYHVENKDDLLKLVGDAVLAKVVVPPPESGTWEQRLEALVTMQRQALIRYPGLREALSGLDLEQRRRLEDAEYDLLVEAGFSAEMVVPAFRVLLDWTYGNARVESSLRDPSSRRPPEAWTKAQRATFDRSKMPALTADDYFTIGLRTVIAGLRASLEATRFLSGLRPFSDNPAVR</sequence>
<keyword evidence="9" id="KW-1185">Reference proteome</keyword>
<protein>
    <recommendedName>
        <fullName evidence="7">HTH tetR-type domain-containing protein</fullName>
    </recommendedName>
</protein>
<evidence type="ECO:0000256" key="6">
    <source>
        <dbReference type="SAM" id="MobiDB-lite"/>
    </source>
</evidence>
<dbReference type="PRINTS" id="PR00455">
    <property type="entry name" value="HTHTETR"/>
</dbReference>
<accession>A0A1Q4I2G1</accession>
<name>A0A1Q4I2G1_9MYCO</name>
<evidence type="ECO:0000313" key="8">
    <source>
        <dbReference type="EMBL" id="OJZ76164.1"/>
    </source>
</evidence>
<evidence type="ECO:0000256" key="1">
    <source>
        <dbReference type="ARBA" id="ARBA00022491"/>
    </source>
</evidence>
<dbReference type="STRING" id="53378.BRW65_01685"/>
<comment type="caution">
    <text evidence="8">The sequence shown here is derived from an EMBL/GenBank/DDBJ whole genome shotgun (WGS) entry which is preliminary data.</text>
</comment>
<dbReference type="AlphaFoldDB" id="A0A1Q4I2G1"/>
<dbReference type="Gene3D" id="1.10.357.10">
    <property type="entry name" value="Tetracycline Repressor, domain 2"/>
    <property type="match status" value="1"/>
</dbReference>
<keyword evidence="3 5" id="KW-0238">DNA-binding</keyword>
<gene>
    <name evidence="8" type="ORF">BRW65_01685</name>
</gene>
<dbReference type="Pfam" id="PF02909">
    <property type="entry name" value="TetR_C_1"/>
    <property type="match status" value="1"/>
</dbReference>
<dbReference type="Pfam" id="PF00440">
    <property type="entry name" value="TetR_N"/>
    <property type="match status" value="1"/>
</dbReference>
<evidence type="ECO:0000259" key="7">
    <source>
        <dbReference type="PROSITE" id="PS50977"/>
    </source>
</evidence>
<dbReference type="PRINTS" id="PR00400">
    <property type="entry name" value="TETREPRESSOR"/>
</dbReference>
<dbReference type="RefSeq" id="WP_073870507.1">
    <property type="nucleotide sequence ID" value="NZ_MPNT01000001.1"/>
</dbReference>
<evidence type="ECO:0000313" key="9">
    <source>
        <dbReference type="Proteomes" id="UP000186438"/>
    </source>
</evidence>
<dbReference type="InterPro" id="IPR004111">
    <property type="entry name" value="Repressor_TetR_C"/>
</dbReference>
<dbReference type="GO" id="GO:0046677">
    <property type="term" value="P:response to antibiotic"/>
    <property type="evidence" value="ECO:0007669"/>
    <property type="project" value="InterPro"/>
</dbReference>
<reference evidence="8 9" key="1">
    <citation type="submission" date="2016-11" db="EMBL/GenBank/DDBJ databases">
        <title>Genome sequences of unsequenced Mycobacteria.</title>
        <authorList>
            <person name="Greninger A.L."/>
            <person name="Fang F."/>
            <person name="Jerome K.R."/>
        </authorList>
    </citation>
    <scope>NUCLEOTIDE SEQUENCE [LARGE SCALE GENOMIC DNA]</scope>
    <source>
        <strain evidence="8 9">M11</strain>
    </source>
</reference>
<dbReference type="InterPro" id="IPR036271">
    <property type="entry name" value="Tet_transcr_reg_TetR-rel_C_sf"/>
</dbReference>
<evidence type="ECO:0000256" key="2">
    <source>
        <dbReference type="ARBA" id="ARBA00023015"/>
    </source>
</evidence>
<evidence type="ECO:0000256" key="5">
    <source>
        <dbReference type="PROSITE-ProRule" id="PRU00335"/>
    </source>
</evidence>
<keyword evidence="2" id="KW-0805">Transcription regulation</keyword>
<dbReference type="PANTHER" id="PTHR30055:SF207">
    <property type="entry name" value="HTH-TYPE TRANSCRIPTIONAL REPRESSOR FATR"/>
    <property type="match status" value="1"/>
</dbReference>
<keyword evidence="4" id="KW-0804">Transcription</keyword>
<dbReference type="PROSITE" id="PS50977">
    <property type="entry name" value="HTH_TETR_2"/>
    <property type="match status" value="1"/>
</dbReference>
<evidence type="ECO:0000256" key="4">
    <source>
        <dbReference type="ARBA" id="ARBA00023163"/>
    </source>
</evidence>
<dbReference type="GO" id="GO:0003700">
    <property type="term" value="F:DNA-binding transcription factor activity"/>
    <property type="evidence" value="ECO:0007669"/>
    <property type="project" value="TreeGrafter"/>
</dbReference>
<dbReference type="PANTHER" id="PTHR30055">
    <property type="entry name" value="HTH-TYPE TRANSCRIPTIONAL REGULATOR RUTR"/>
    <property type="match status" value="1"/>
</dbReference>
<proteinExistence type="predicted"/>
<dbReference type="GO" id="GO:0000976">
    <property type="term" value="F:transcription cis-regulatory region binding"/>
    <property type="evidence" value="ECO:0007669"/>
    <property type="project" value="TreeGrafter"/>
</dbReference>
<dbReference type="Proteomes" id="UP000186438">
    <property type="component" value="Unassembled WGS sequence"/>
</dbReference>
<dbReference type="SUPFAM" id="SSF48498">
    <property type="entry name" value="Tetracyclin repressor-like, C-terminal domain"/>
    <property type="match status" value="1"/>
</dbReference>
<keyword evidence="1" id="KW-0678">Repressor</keyword>
<dbReference type="InterPro" id="IPR003012">
    <property type="entry name" value="Tet_transcr_reg_TetR"/>
</dbReference>
<dbReference type="InterPro" id="IPR050109">
    <property type="entry name" value="HTH-type_TetR-like_transc_reg"/>
</dbReference>